<accession>A0A0C9XM84</accession>
<dbReference type="HOGENOM" id="CLU_2688189_0_0_1"/>
<protein>
    <submittedName>
        <fullName evidence="2">Uncharacterized protein</fullName>
    </submittedName>
</protein>
<dbReference type="EMBL" id="KN838554">
    <property type="protein sequence ID" value="KIK06201.1"/>
    <property type="molecule type" value="Genomic_DNA"/>
</dbReference>
<dbReference type="AlphaFoldDB" id="A0A0C9XM84"/>
<evidence type="ECO:0000313" key="2">
    <source>
        <dbReference type="EMBL" id="KIK06201.1"/>
    </source>
</evidence>
<reference evidence="3" key="2">
    <citation type="submission" date="2015-01" db="EMBL/GenBank/DDBJ databases">
        <title>Evolutionary Origins and Diversification of the Mycorrhizal Mutualists.</title>
        <authorList>
            <consortium name="DOE Joint Genome Institute"/>
            <consortium name="Mycorrhizal Genomics Consortium"/>
            <person name="Kohler A."/>
            <person name="Kuo A."/>
            <person name="Nagy L.G."/>
            <person name="Floudas D."/>
            <person name="Copeland A."/>
            <person name="Barry K.W."/>
            <person name="Cichocki N."/>
            <person name="Veneault-Fourrey C."/>
            <person name="LaButti K."/>
            <person name="Lindquist E.A."/>
            <person name="Lipzen A."/>
            <person name="Lundell T."/>
            <person name="Morin E."/>
            <person name="Murat C."/>
            <person name="Riley R."/>
            <person name="Ohm R."/>
            <person name="Sun H."/>
            <person name="Tunlid A."/>
            <person name="Henrissat B."/>
            <person name="Grigoriev I.V."/>
            <person name="Hibbett D.S."/>
            <person name="Martin F."/>
        </authorList>
    </citation>
    <scope>NUCLEOTIDE SEQUENCE [LARGE SCALE GENOMIC DNA]</scope>
    <source>
        <strain evidence="3">LaAM-08-1</strain>
    </source>
</reference>
<organism evidence="2 3">
    <name type="scientific">Laccaria amethystina LaAM-08-1</name>
    <dbReference type="NCBI Taxonomy" id="1095629"/>
    <lineage>
        <taxon>Eukaryota</taxon>
        <taxon>Fungi</taxon>
        <taxon>Dikarya</taxon>
        <taxon>Basidiomycota</taxon>
        <taxon>Agaricomycotina</taxon>
        <taxon>Agaricomycetes</taxon>
        <taxon>Agaricomycetidae</taxon>
        <taxon>Agaricales</taxon>
        <taxon>Agaricineae</taxon>
        <taxon>Hydnangiaceae</taxon>
        <taxon>Laccaria</taxon>
    </lineage>
</organism>
<reference evidence="2 3" key="1">
    <citation type="submission" date="2014-04" db="EMBL/GenBank/DDBJ databases">
        <authorList>
            <consortium name="DOE Joint Genome Institute"/>
            <person name="Kuo A."/>
            <person name="Kohler A."/>
            <person name="Nagy L.G."/>
            <person name="Floudas D."/>
            <person name="Copeland A."/>
            <person name="Barry K.W."/>
            <person name="Cichocki N."/>
            <person name="Veneault-Fourrey C."/>
            <person name="LaButti K."/>
            <person name="Lindquist E.A."/>
            <person name="Lipzen A."/>
            <person name="Lundell T."/>
            <person name="Morin E."/>
            <person name="Murat C."/>
            <person name="Sun H."/>
            <person name="Tunlid A."/>
            <person name="Henrissat B."/>
            <person name="Grigoriev I.V."/>
            <person name="Hibbett D.S."/>
            <person name="Martin F."/>
            <person name="Nordberg H.P."/>
            <person name="Cantor M.N."/>
            <person name="Hua S.X."/>
        </authorList>
    </citation>
    <scope>NUCLEOTIDE SEQUENCE [LARGE SCALE GENOMIC DNA]</scope>
    <source>
        <strain evidence="2 3">LaAM-08-1</strain>
    </source>
</reference>
<dbReference type="Proteomes" id="UP000054477">
    <property type="component" value="Unassembled WGS sequence"/>
</dbReference>
<feature type="region of interest" description="Disordered" evidence="1">
    <location>
        <begin position="51"/>
        <end position="74"/>
    </location>
</feature>
<gene>
    <name evidence="2" type="ORF">K443DRAFT_286787</name>
</gene>
<evidence type="ECO:0000256" key="1">
    <source>
        <dbReference type="SAM" id="MobiDB-lite"/>
    </source>
</evidence>
<proteinExistence type="predicted"/>
<name>A0A0C9XM84_9AGAR</name>
<sequence>MHEAASVQRPGGYNINNSCERRNITISCPQPDAPTLFQLIILKIERLPGDSELSSDEQKLQMSPYPHFTPSGLY</sequence>
<evidence type="ECO:0000313" key="3">
    <source>
        <dbReference type="Proteomes" id="UP000054477"/>
    </source>
</evidence>
<keyword evidence="3" id="KW-1185">Reference proteome</keyword>